<dbReference type="InterPro" id="IPR016032">
    <property type="entry name" value="Sig_transdc_resp-reg_C-effctor"/>
</dbReference>
<comment type="caution">
    <text evidence="6">The sequence shown here is derived from an EMBL/GenBank/DDBJ whole genome shotgun (WGS) entry which is preliminary data.</text>
</comment>
<feature type="domain" description="Response regulatory" evidence="4">
    <location>
        <begin position="1"/>
        <end position="108"/>
    </location>
</feature>
<dbReference type="SUPFAM" id="SSF52172">
    <property type="entry name" value="CheY-like"/>
    <property type="match status" value="1"/>
</dbReference>
<protein>
    <submittedName>
        <fullName evidence="6">Two-component system KDP operon response regulator KdpE</fullName>
    </submittedName>
</protein>
<dbReference type="Proteomes" id="UP000253529">
    <property type="component" value="Unassembled WGS sequence"/>
</dbReference>
<evidence type="ECO:0000313" key="7">
    <source>
        <dbReference type="Proteomes" id="UP000253529"/>
    </source>
</evidence>
<sequence>MLVLTGEPALVRLARSILEPDRIVSGSAPFGPESLAVAGAADIVVIDLEAVDQDAILAVRRAYFDAALIVLSPERGETACIAALEMGADYLPRPFSPTDLAVRVRVAELRRFAATGRPRFYHNGALAFDLFSGKLSIDGQTVALAPSELAVLAHLAGKAGGVVGYERLLGDAESAGSPRGRAALRSCVMHLRHKIERDPLHPEILLAEIGVGYRLAPPTAGPMRRPRDCLPKDPE</sequence>
<evidence type="ECO:0000259" key="5">
    <source>
        <dbReference type="PROSITE" id="PS51755"/>
    </source>
</evidence>
<evidence type="ECO:0000259" key="4">
    <source>
        <dbReference type="PROSITE" id="PS50110"/>
    </source>
</evidence>
<dbReference type="AlphaFoldDB" id="A0A366F6U4"/>
<dbReference type="EMBL" id="QNRK01000019">
    <property type="protein sequence ID" value="RBP10354.1"/>
    <property type="molecule type" value="Genomic_DNA"/>
</dbReference>
<reference evidence="6 7" key="1">
    <citation type="submission" date="2018-06" db="EMBL/GenBank/DDBJ databases">
        <title>Genomic Encyclopedia of Type Strains, Phase IV (KMG-IV): sequencing the most valuable type-strain genomes for metagenomic binning, comparative biology and taxonomic classification.</title>
        <authorList>
            <person name="Goeker M."/>
        </authorList>
    </citation>
    <scope>NUCLEOTIDE SEQUENCE [LARGE SCALE GENOMIC DNA]</scope>
    <source>
        <strain evidence="6 7">DSM 24875</strain>
    </source>
</reference>
<keyword evidence="1 3" id="KW-0238">DNA-binding</keyword>
<dbReference type="GO" id="GO:0000156">
    <property type="term" value="F:phosphorelay response regulator activity"/>
    <property type="evidence" value="ECO:0007669"/>
    <property type="project" value="TreeGrafter"/>
</dbReference>
<dbReference type="GO" id="GO:0032993">
    <property type="term" value="C:protein-DNA complex"/>
    <property type="evidence" value="ECO:0007669"/>
    <property type="project" value="TreeGrafter"/>
</dbReference>
<dbReference type="PANTHER" id="PTHR48111:SF50">
    <property type="entry name" value="KDP OPERON TRANSCRIPTIONAL REGULATORY PROTEIN KDPE"/>
    <property type="match status" value="1"/>
</dbReference>
<dbReference type="CDD" id="cd00383">
    <property type="entry name" value="trans_reg_C"/>
    <property type="match status" value="1"/>
</dbReference>
<dbReference type="SMART" id="SM00862">
    <property type="entry name" value="Trans_reg_C"/>
    <property type="match status" value="1"/>
</dbReference>
<dbReference type="InterPro" id="IPR039420">
    <property type="entry name" value="WalR-like"/>
</dbReference>
<dbReference type="InterPro" id="IPR011006">
    <property type="entry name" value="CheY-like_superfamily"/>
</dbReference>
<dbReference type="InterPro" id="IPR036388">
    <property type="entry name" value="WH-like_DNA-bd_sf"/>
</dbReference>
<dbReference type="InterPro" id="IPR001789">
    <property type="entry name" value="Sig_transdc_resp-reg_receiver"/>
</dbReference>
<gene>
    <name evidence="6" type="ORF">DFR50_11925</name>
</gene>
<dbReference type="Gene3D" id="3.40.50.2300">
    <property type="match status" value="1"/>
</dbReference>
<feature type="domain" description="OmpR/PhoB-type" evidence="5">
    <location>
        <begin position="118"/>
        <end position="217"/>
    </location>
</feature>
<dbReference type="PANTHER" id="PTHR48111">
    <property type="entry name" value="REGULATOR OF RPOS"/>
    <property type="match status" value="1"/>
</dbReference>
<dbReference type="GO" id="GO:0000976">
    <property type="term" value="F:transcription cis-regulatory region binding"/>
    <property type="evidence" value="ECO:0007669"/>
    <property type="project" value="TreeGrafter"/>
</dbReference>
<proteinExistence type="predicted"/>
<accession>A0A366F6U4</accession>
<name>A0A366F6U4_9HYPH</name>
<feature type="DNA-binding region" description="OmpR/PhoB-type" evidence="3">
    <location>
        <begin position="118"/>
        <end position="217"/>
    </location>
</feature>
<dbReference type="Pfam" id="PF00486">
    <property type="entry name" value="Trans_reg_C"/>
    <property type="match status" value="1"/>
</dbReference>
<keyword evidence="2" id="KW-0597">Phosphoprotein</keyword>
<evidence type="ECO:0000256" key="2">
    <source>
        <dbReference type="PROSITE-ProRule" id="PRU00169"/>
    </source>
</evidence>
<evidence type="ECO:0000256" key="1">
    <source>
        <dbReference type="ARBA" id="ARBA00023125"/>
    </source>
</evidence>
<dbReference type="PROSITE" id="PS50110">
    <property type="entry name" value="RESPONSE_REGULATORY"/>
    <property type="match status" value="1"/>
</dbReference>
<evidence type="ECO:0000256" key="3">
    <source>
        <dbReference type="PROSITE-ProRule" id="PRU01091"/>
    </source>
</evidence>
<dbReference type="Gene3D" id="1.10.10.10">
    <property type="entry name" value="Winged helix-like DNA-binding domain superfamily/Winged helix DNA-binding domain"/>
    <property type="match status" value="1"/>
</dbReference>
<dbReference type="GO" id="GO:0005829">
    <property type="term" value="C:cytosol"/>
    <property type="evidence" value="ECO:0007669"/>
    <property type="project" value="TreeGrafter"/>
</dbReference>
<organism evidence="6 7">
    <name type="scientific">Roseiarcus fermentans</name>
    <dbReference type="NCBI Taxonomy" id="1473586"/>
    <lineage>
        <taxon>Bacteria</taxon>
        <taxon>Pseudomonadati</taxon>
        <taxon>Pseudomonadota</taxon>
        <taxon>Alphaproteobacteria</taxon>
        <taxon>Hyphomicrobiales</taxon>
        <taxon>Roseiarcaceae</taxon>
        <taxon>Roseiarcus</taxon>
    </lineage>
</organism>
<keyword evidence="7" id="KW-1185">Reference proteome</keyword>
<dbReference type="PROSITE" id="PS51755">
    <property type="entry name" value="OMPR_PHOB"/>
    <property type="match status" value="1"/>
</dbReference>
<dbReference type="InterPro" id="IPR001867">
    <property type="entry name" value="OmpR/PhoB-type_DNA-bd"/>
</dbReference>
<dbReference type="GO" id="GO:0006355">
    <property type="term" value="P:regulation of DNA-templated transcription"/>
    <property type="evidence" value="ECO:0007669"/>
    <property type="project" value="InterPro"/>
</dbReference>
<evidence type="ECO:0000313" key="6">
    <source>
        <dbReference type="EMBL" id="RBP10354.1"/>
    </source>
</evidence>
<feature type="modified residue" description="4-aspartylphosphate" evidence="2">
    <location>
        <position position="47"/>
    </location>
</feature>
<dbReference type="SUPFAM" id="SSF46894">
    <property type="entry name" value="C-terminal effector domain of the bipartite response regulators"/>
    <property type="match status" value="1"/>
</dbReference>